<dbReference type="InParanoid" id="A0A409WWB6"/>
<evidence type="ECO:0000313" key="3">
    <source>
        <dbReference type="Proteomes" id="UP000283269"/>
    </source>
</evidence>
<evidence type="ECO:0000313" key="2">
    <source>
        <dbReference type="EMBL" id="PPQ82761.1"/>
    </source>
</evidence>
<evidence type="ECO:0000256" key="1">
    <source>
        <dbReference type="SAM" id="MobiDB-lite"/>
    </source>
</evidence>
<reference evidence="2 3" key="1">
    <citation type="journal article" date="2018" name="Evol. Lett.">
        <title>Horizontal gene cluster transfer increased hallucinogenic mushroom diversity.</title>
        <authorList>
            <person name="Reynolds H.T."/>
            <person name="Vijayakumar V."/>
            <person name="Gluck-Thaler E."/>
            <person name="Korotkin H.B."/>
            <person name="Matheny P.B."/>
            <person name="Slot J.C."/>
        </authorList>
    </citation>
    <scope>NUCLEOTIDE SEQUENCE [LARGE SCALE GENOMIC DNA]</scope>
    <source>
        <strain evidence="2 3">2631</strain>
    </source>
</reference>
<gene>
    <name evidence="2" type="ORF">CVT25_009232</name>
</gene>
<dbReference type="Proteomes" id="UP000283269">
    <property type="component" value="Unassembled WGS sequence"/>
</dbReference>
<proteinExistence type="predicted"/>
<feature type="region of interest" description="Disordered" evidence="1">
    <location>
        <begin position="178"/>
        <end position="207"/>
    </location>
</feature>
<comment type="caution">
    <text evidence="2">The sequence shown here is derived from an EMBL/GenBank/DDBJ whole genome shotgun (WGS) entry which is preliminary data.</text>
</comment>
<dbReference type="AlphaFoldDB" id="A0A409WWB6"/>
<feature type="compositionally biased region" description="Basic and acidic residues" evidence="1">
    <location>
        <begin position="195"/>
        <end position="207"/>
    </location>
</feature>
<keyword evidence="3" id="KW-1185">Reference proteome</keyword>
<dbReference type="EMBL" id="NHYD01003097">
    <property type="protein sequence ID" value="PPQ82761.1"/>
    <property type="molecule type" value="Genomic_DNA"/>
</dbReference>
<sequence length="207" mass="20964">MFPCTFAFALMSTTQLTRTRPLLFISFNTRSSLLMPPARASPTLAGAEWPMSRTCVSRSCDYRPWMMSAGSAGARAALLLSLALAVMVSWVEAELAVAGAGEEVMDVGCSHSEVFTAGGSDVDDPAPSVAPSFAFTFAATSVNIEAETTTGTVDDPAPELPAAAGAAAGRLLAGREGGGSGGGGCAISSGGARTGGEKARNDGRFAC</sequence>
<protein>
    <submittedName>
        <fullName evidence="2">Uncharacterized protein</fullName>
    </submittedName>
</protein>
<accession>A0A409WWB6</accession>
<name>A0A409WWB6_PSICY</name>
<organism evidence="2 3">
    <name type="scientific">Psilocybe cyanescens</name>
    <dbReference type="NCBI Taxonomy" id="93625"/>
    <lineage>
        <taxon>Eukaryota</taxon>
        <taxon>Fungi</taxon>
        <taxon>Dikarya</taxon>
        <taxon>Basidiomycota</taxon>
        <taxon>Agaricomycotina</taxon>
        <taxon>Agaricomycetes</taxon>
        <taxon>Agaricomycetidae</taxon>
        <taxon>Agaricales</taxon>
        <taxon>Agaricineae</taxon>
        <taxon>Strophariaceae</taxon>
        <taxon>Psilocybe</taxon>
    </lineage>
</organism>